<dbReference type="RefSeq" id="YP_001876445.1">
    <property type="nucleotide sequence ID" value="NC_010646.1"/>
</dbReference>
<organism evidence="1 2">
    <name type="scientific">Beluga whale coronavirus (strain SW1)</name>
    <name type="common">BwCoV</name>
    <dbReference type="NCBI Taxonomy" id="694015"/>
    <lineage>
        <taxon>Viruses</taxon>
        <taxon>Riboviria</taxon>
        <taxon>Orthornavirae</taxon>
        <taxon>Pisuviricota</taxon>
        <taxon>Pisoniviricetes</taxon>
        <taxon>Nidovirales</taxon>
        <taxon>Cornidovirineae</taxon>
        <taxon>Coronaviridae</taxon>
        <taxon>Orthocoronavirinae</taxon>
        <taxon>Gammacoronavirus</taxon>
        <taxon>Cegacovirus</taxon>
        <taxon>Gammacoronavirus delphinapteri</taxon>
    </lineage>
</organism>
<dbReference type="GeneID" id="6264442"/>
<evidence type="ECO:0000313" key="1">
    <source>
        <dbReference type="EMBL" id="ABW87828.1"/>
    </source>
</evidence>
<evidence type="ECO:0000313" key="2">
    <source>
        <dbReference type="Proteomes" id="UP000125413"/>
    </source>
</evidence>
<name>B2BW41_BWCOV</name>
<dbReference type="SMR" id="B2BW41"/>
<dbReference type="KEGG" id="vg:6264442"/>
<keyword evidence="2" id="KW-1185">Reference proteome</keyword>
<dbReference type="EMBL" id="EU111742">
    <property type="protein sequence ID" value="ABW87828.1"/>
    <property type="molecule type" value="Genomic_RNA"/>
</dbReference>
<sequence>MYVVLLALFLYLLVNEETPAIINGLSIIVFILLLEECDKMHPLYCYCRMIEIPGDGFLN</sequence>
<proteinExistence type="predicted"/>
<accession>B2BW41</accession>
<dbReference type="Proteomes" id="UP000125413">
    <property type="component" value="Segment"/>
</dbReference>
<reference evidence="1 2" key="1">
    <citation type="journal article" date="2008" name="J. Virol.">
        <title>Identification of a novel coronavirus from a beluga whale by using a panviral microarray.</title>
        <authorList>
            <person name="Mihindukulasuriya K.A."/>
            <person name="Wu G."/>
            <person name="St Leger J."/>
            <person name="Nordhausen R.W."/>
            <person name="Wang D."/>
        </authorList>
    </citation>
    <scope>NUCLEOTIDE SEQUENCE [LARGE SCALE GENOMIC DNA]</scope>
    <source>
        <strain evidence="1">SW1</strain>
    </source>
</reference>
<protein>
    <submittedName>
        <fullName evidence="1">ORF 8</fullName>
    </submittedName>
</protein>